<evidence type="ECO:0000313" key="2">
    <source>
        <dbReference type="Proteomes" id="UP000694844"/>
    </source>
</evidence>
<gene>
    <name evidence="3" type="primary">LOC111114126</name>
</gene>
<dbReference type="GeneID" id="111114126"/>
<dbReference type="KEGG" id="cvn:111114126"/>
<dbReference type="Proteomes" id="UP000694844">
    <property type="component" value="Chromosome 9"/>
</dbReference>
<evidence type="ECO:0000313" key="3">
    <source>
        <dbReference type="RefSeq" id="XP_022308122.1"/>
    </source>
</evidence>
<feature type="compositionally biased region" description="Low complexity" evidence="1">
    <location>
        <begin position="40"/>
        <end position="58"/>
    </location>
</feature>
<reference evidence="3" key="1">
    <citation type="submission" date="2025-08" db="UniProtKB">
        <authorList>
            <consortium name="RefSeq"/>
        </authorList>
    </citation>
    <scope>IDENTIFICATION</scope>
    <source>
        <tissue evidence="3">Whole sample</tissue>
    </source>
</reference>
<organism evidence="2 3">
    <name type="scientific">Crassostrea virginica</name>
    <name type="common">Eastern oyster</name>
    <dbReference type="NCBI Taxonomy" id="6565"/>
    <lineage>
        <taxon>Eukaryota</taxon>
        <taxon>Metazoa</taxon>
        <taxon>Spiralia</taxon>
        <taxon>Lophotrochozoa</taxon>
        <taxon>Mollusca</taxon>
        <taxon>Bivalvia</taxon>
        <taxon>Autobranchia</taxon>
        <taxon>Pteriomorphia</taxon>
        <taxon>Ostreida</taxon>
        <taxon>Ostreoidea</taxon>
        <taxon>Ostreidae</taxon>
        <taxon>Crassostrea</taxon>
    </lineage>
</organism>
<accession>A0A8B8BXL1</accession>
<protein>
    <submittedName>
        <fullName evidence="3">Uncharacterized protein LOC111114126</fullName>
    </submittedName>
</protein>
<dbReference type="OrthoDB" id="10012778at2759"/>
<dbReference type="PANTHER" id="PTHR47160:SF10">
    <property type="entry name" value="MULE TRANSPOSASE DOMAIN-CONTAINING PROTEIN"/>
    <property type="match status" value="1"/>
</dbReference>
<dbReference type="RefSeq" id="XP_022308122.1">
    <property type="nucleotide sequence ID" value="XM_022452414.1"/>
</dbReference>
<keyword evidence="2" id="KW-1185">Reference proteome</keyword>
<dbReference type="PANTHER" id="PTHR47160">
    <property type="entry name" value="PUTATIVE-RELATED"/>
    <property type="match status" value="1"/>
</dbReference>
<evidence type="ECO:0000256" key="1">
    <source>
        <dbReference type="SAM" id="MobiDB-lite"/>
    </source>
</evidence>
<dbReference type="AlphaFoldDB" id="A0A8B8BXL1"/>
<proteinExistence type="predicted"/>
<feature type="region of interest" description="Disordered" evidence="1">
    <location>
        <begin position="31"/>
        <end position="58"/>
    </location>
</feature>
<name>A0A8B8BXL1_CRAVI</name>
<sequence>MCIKFQPAAGPAPIPDMEEIMEEDMDLELIPQHPAPADPAPAAGAPADPAPAAAAPADPAPAAAAPVLRAIDRLLPAQIALQTCVVDFEAGVWRAIQDRFPGTVIQGCVFHWTQALYRKIQELGLQRAYNERGDVHHFLRLVMALPFLPPEHIEGTYHYLDQRVQTDELNEFMDYVWRQWFRHPSFRVRNWSVYMLSVRTNNDLEGWHNRLNSRMNSRGPVPFYLLLLEMYKEATNIPLQARLLTEGKMQRIHRKRATEMNGQLFQAWKQYNDGLITTSQLLRACAELHGPVAN</sequence>